<name>A0A8S1BFX0_ARCPL</name>
<proteinExistence type="predicted"/>
<dbReference type="AlphaFoldDB" id="A0A8S1BFX0"/>
<dbReference type="Proteomes" id="UP000494256">
    <property type="component" value="Unassembled WGS sequence"/>
</dbReference>
<sequence length="565" mass="64242">MNRSDTKSKAKKQKNKTGEDVDTIIPKILARRTSISEAPEHSTSNKKPAKTKNVDNNQSHNQRGVFTKEQEVALRNHIIKCCQTQYGVNNTTIRKIIYEYAKKIPNCVYPKGWDNMEMACMHWFLKFRGRHPGLKKSLTKKLQHTCICIMGCHMGRREGKQALKKLEAGVLIARVYHYLYREYEYMKMCNDLSLLVNILRRTAEATGVCEQTITKILEEEKRNTMELNNIIPGSAKRKRKATVADEHSYSCNKEGSNVEAVDEDSSSSNNVLFSDFERLQQGATSIKSVMVEILDEDIEETEDHEMQTDTTKNKPKTKDKPLAKQSKMRIIFADDEPHKPDTRATQDQAVKPNSNNPVSKDPVSNDPVSDDPVTNDPATLEDEGDLVIDESETMDGDKLHVKDNKMRIFFADYEPNKQDIPQDAEDTGMRIDSPDFKYIKTDTCAAEDQVVKTNSNDPVSTDPPYNDLVSGDPASLEYEGELVIDESQMNLDYSPDDRSEDTKPTEDTRNGIDEVMPIRMQHGNPEDTHTIPSRKRRHPMDIYHGHMKIAIKNATSCCVDDRMTS</sequence>
<feature type="compositionally biased region" description="Low complexity" evidence="1">
    <location>
        <begin position="357"/>
        <end position="372"/>
    </location>
</feature>
<dbReference type="OrthoDB" id="5957963at2759"/>
<feature type="compositionally biased region" description="Polar residues" evidence="1">
    <location>
        <begin position="33"/>
        <end position="46"/>
    </location>
</feature>
<feature type="compositionally biased region" description="Basic and acidic residues" evidence="1">
    <location>
        <begin position="495"/>
        <end position="512"/>
    </location>
</feature>
<evidence type="ECO:0000313" key="3">
    <source>
        <dbReference type="Proteomes" id="UP000494256"/>
    </source>
</evidence>
<feature type="compositionally biased region" description="Polar residues" evidence="1">
    <location>
        <begin position="54"/>
        <end position="64"/>
    </location>
</feature>
<feature type="compositionally biased region" description="Basic and acidic residues" evidence="1">
    <location>
        <begin position="335"/>
        <end position="344"/>
    </location>
</feature>
<feature type="region of interest" description="Disordered" evidence="1">
    <location>
        <begin position="298"/>
        <end position="399"/>
    </location>
</feature>
<reference evidence="2 3" key="1">
    <citation type="submission" date="2020-04" db="EMBL/GenBank/DDBJ databases">
        <authorList>
            <person name="Wallbank WR R."/>
            <person name="Pardo Diaz C."/>
            <person name="Kozak K."/>
            <person name="Martin S."/>
            <person name="Jiggins C."/>
            <person name="Moest M."/>
            <person name="Warren A I."/>
            <person name="Byers J.R.P. K."/>
            <person name="Montejo-Kovacevich G."/>
            <person name="Yen C E."/>
        </authorList>
    </citation>
    <scope>NUCLEOTIDE SEQUENCE [LARGE SCALE GENOMIC DNA]</scope>
</reference>
<protein>
    <submittedName>
        <fullName evidence="2">Uncharacterized protein</fullName>
    </submittedName>
</protein>
<dbReference type="EMBL" id="CADEBD010000959">
    <property type="protein sequence ID" value="CAB3261111.1"/>
    <property type="molecule type" value="Genomic_DNA"/>
</dbReference>
<feature type="compositionally biased region" description="Polar residues" evidence="1">
    <location>
        <begin position="345"/>
        <end position="356"/>
    </location>
</feature>
<feature type="region of interest" description="Disordered" evidence="1">
    <location>
        <begin position="452"/>
        <end position="473"/>
    </location>
</feature>
<feature type="region of interest" description="Disordered" evidence="1">
    <location>
        <begin position="485"/>
        <end position="535"/>
    </location>
</feature>
<accession>A0A8S1BFX0</accession>
<evidence type="ECO:0000256" key="1">
    <source>
        <dbReference type="SAM" id="MobiDB-lite"/>
    </source>
</evidence>
<feature type="region of interest" description="Disordered" evidence="1">
    <location>
        <begin position="1"/>
        <end position="64"/>
    </location>
</feature>
<organism evidence="2 3">
    <name type="scientific">Arctia plantaginis</name>
    <name type="common">Wood tiger moth</name>
    <name type="synonym">Phalaena plantaginis</name>
    <dbReference type="NCBI Taxonomy" id="874455"/>
    <lineage>
        <taxon>Eukaryota</taxon>
        <taxon>Metazoa</taxon>
        <taxon>Ecdysozoa</taxon>
        <taxon>Arthropoda</taxon>
        <taxon>Hexapoda</taxon>
        <taxon>Insecta</taxon>
        <taxon>Pterygota</taxon>
        <taxon>Neoptera</taxon>
        <taxon>Endopterygota</taxon>
        <taxon>Lepidoptera</taxon>
        <taxon>Glossata</taxon>
        <taxon>Ditrysia</taxon>
        <taxon>Noctuoidea</taxon>
        <taxon>Erebidae</taxon>
        <taxon>Arctiinae</taxon>
        <taxon>Arctia</taxon>
    </lineage>
</organism>
<evidence type="ECO:0000313" key="2">
    <source>
        <dbReference type="EMBL" id="CAB3261111.1"/>
    </source>
</evidence>
<feature type="compositionally biased region" description="Acidic residues" evidence="1">
    <location>
        <begin position="379"/>
        <end position="394"/>
    </location>
</feature>
<gene>
    <name evidence="2" type="ORF">APLA_LOCUS17318</name>
</gene>
<comment type="caution">
    <text evidence="2">The sequence shown here is derived from an EMBL/GenBank/DDBJ whole genome shotgun (WGS) entry which is preliminary data.</text>
</comment>